<dbReference type="Proteomes" id="UP000247346">
    <property type="component" value="Unassembled WGS sequence"/>
</dbReference>
<proteinExistence type="predicted"/>
<evidence type="ECO:0000313" key="2">
    <source>
        <dbReference type="Proteomes" id="UP000247346"/>
    </source>
</evidence>
<dbReference type="RefSeq" id="WP_081481978.1">
    <property type="nucleotide sequence ID" value="NZ_CP132343.1"/>
</dbReference>
<accession>A0A2P5Z357</accession>
<organism evidence="1 2">
    <name type="scientific">Xanthomonas sacchari</name>
    <dbReference type="NCBI Taxonomy" id="56458"/>
    <lineage>
        <taxon>Bacteria</taxon>
        <taxon>Pseudomonadati</taxon>
        <taxon>Pseudomonadota</taxon>
        <taxon>Gammaproteobacteria</taxon>
        <taxon>Lysobacterales</taxon>
        <taxon>Lysobacteraceae</taxon>
        <taxon>Xanthomonas</taxon>
    </lineage>
</organism>
<dbReference type="InterPro" id="IPR027417">
    <property type="entry name" value="P-loop_NTPase"/>
</dbReference>
<gene>
    <name evidence="1" type="ORF">XsacCFBP4641_12495</name>
</gene>
<evidence type="ECO:0000313" key="1">
    <source>
        <dbReference type="EMBL" id="PPU82130.1"/>
    </source>
</evidence>
<comment type="caution">
    <text evidence="1">The sequence shown here is derived from an EMBL/GenBank/DDBJ whole genome shotgun (WGS) entry which is preliminary data.</text>
</comment>
<reference evidence="1 2" key="1">
    <citation type="submission" date="2016-08" db="EMBL/GenBank/DDBJ databases">
        <authorList>
            <person name="Seilhamer J.J."/>
        </authorList>
    </citation>
    <scope>NUCLEOTIDE SEQUENCE [LARGE SCALE GENOMIC DNA]</scope>
    <source>
        <strain evidence="1 2">CFBP4641</strain>
    </source>
</reference>
<dbReference type="OrthoDB" id="7873212at2"/>
<dbReference type="EMBL" id="MDEK01000010">
    <property type="protein sequence ID" value="PPU82130.1"/>
    <property type="molecule type" value="Genomic_DNA"/>
</dbReference>
<dbReference type="Gene3D" id="3.40.50.300">
    <property type="entry name" value="P-loop containing nucleotide triphosphate hydrolases"/>
    <property type="match status" value="1"/>
</dbReference>
<dbReference type="AlphaFoldDB" id="A0A2P5Z357"/>
<dbReference type="GeneID" id="93879978"/>
<dbReference type="SUPFAM" id="SSF52540">
    <property type="entry name" value="P-loop containing nucleoside triphosphate hydrolases"/>
    <property type="match status" value="1"/>
</dbReference>
<protein>
    <submittedName>
        <fullName evidence="1">NTPase</fullName>
    </submittedName>
</protein>
<name>A0A2P5Z357_9XANT</name>
<sequence length="761" mass="83194">MTAQLTENETSIEFEQRGVELARALHDPSGVQGALMINGRERDGVFVSHEDINAYEFTLMRTKDKAEKDAGKLVELLEHLSKVPENSFKTTTGWFVTRDEPTADQRTAVNFIARKAGRQIHAISIAQMYKRICNSEMYIQGRDKAPFGSTVFTPERSGKPVRVRVQLVSSSGGISLTEDIARALADGQRTLIIGDYGTGKSHALRDIYSFLRKEHFRHGHLNPFPIHINLRDCVGLRTPAEILRRHAEEIGFSHANGLISAWRAGLCALLLDGFDEVLPSRWLGSVADLKRVRWEALAPIRRLVDESPASVGVVVAGRSHYFSGTAEMTEALGFKPREILSMLDFDEEQLADFLKQSGATWTLPEWVPTRPLLLGYLVTLGEDSSGAIASSVSRAEGWRAFLDAICIREAKMFSAVRPEIIGQIISRVATIARGGTSATGPISTEQLRTAFVSVNGFQPDEEGIQLLLRLPGLTAAFGPGGEEMRSFADEDLAETAYGLDLVTFIINPYDETNPLASPAAWINASSGLGAEVAASHLLADAQSSGVVSAVITKRQRAGKHDAVLADLLAIAAAMPIDGLKAQGHFLVAGVAFEELQIVEHPIYGGTTFQDCLIERLDLSGIDEHSAAPHFQSCVISYMEGLASIPEWLKTNFVNTEIERFSTAAQTTAGIMQLKIDRESRVALTVLKKVFSQRGSARKEGALSRGLAPNDRVIVPAVLAELVSKGWIRKEDSGNNVLYVGSKDRRKEALRALEAPNDFRLQ</sequence>